<dbReference type="PANTHER" id="PTHR43757:SF16">
    <property type="entry name" value="AMINOMETHYLTRANSFERASE, MITOCHONDRIAL"/>
    <property type="match status" value="1"/>
</dbReference>
<feature type="binding site" evidence="10">
    <location>
        <position position="186"/>
    </location>
    <ligand>
        <name>substrate</name>
    </ligand>
</feature>
<organism evidence="14 15">
    <name type="scientific">Panagrolaimus superbus</name>
    <dbReference type="NCBI Taxonomy" id="310955"/>
    <lineage>
        <taxon>Eukaryota</taxon>
        <taxon>Metazoa</taxon>
        <taxon>Ecdysozoa</taxon>
        <taxon>Nematoda</taxon>
        <taxon>Chromadorea</taxon>
        <taxon>Rhabditida</taxon>
        <taxon>Tylenchina</taxon>
        <taxon>Panagrolaimomorpha</taxon>
        <taxon>Panagrolaimoidea</taxon>
        <taxon>Panagrolaimidae</taxon>
        <taxon>Panagrolaimus</taxon>
    </lineage>
</organism>
<dbReference type="FunFam" id="3.30.70.1400:FF:000001">
    <property type="entry name" value="Aminomethyltransferase"/>
    <property type="match status" value="1"/>
</dbReference>
<sequence>MVTFAGYDMPVQYSDLSIKDSTIHTRKHVSIFDVSHMLQTEISGKDQIAFLESLTTADVEGMNPNTGALSVFTNEKGGIRDDLILSKTDKGFVYMVTNAGCIDKDLPYLQENAQKWRSNGKDVDVKVLEGRGLIAVQGPEMVQLLQDETDIDLSKLYFMQSAIGTVFGVPNCRVTRCGYTGEDGVEISIDQNHAATVIEKMLNSKNANAKLAGLGARDALRVEAGLCLYGSDINENTTPIEAAIAFVVAKRRRQTLGFPGAEKIVEQLEKKSYAKRRVGFIAEAGRAPREHLPIMDPLDKASVGFITSGCPSPCLGKNVAVGYVDKMDAKIGKQLYVDFGKKSLSITVSKMPFVPSKYYTK</sequence>
<dbReference type="GO" id="GO:0005739">
    <property type="term" value="C:mitochondrion"/>
    <property type="evidence" value="ECO:0007669"/>
    <property type="project" value="UniProtKB-SubCell"/>
</dbReference>
<feature type="domain" description="GCVT N-terminal" evidence="12">
    <location>
        <begin position="1"/>
        <end position="250"/>
    </location>
</feature>
<dbReference type="Gene3D" id="4.10.1250.10">
    <property type="entry name" value="Aminomethyltransferase fragment"/>
    <property type="match status" value="1"/>
</dbReference>
<dbReference type="Gene3D" id="2.40.30.110">
    <property type="entry name" value="Aminomethyltransferase beta-barrel domains"/>
    <property type="match status" value="1"/>
</dbReference>
<evidence type="ECO:0000256" key="4">
    <source>
        <dbReference type="ARBA" id="ARBA00011690"/>
    </source>
</evidence>
<dbReference type="EC" id="2.1.2.10" evidence="11"/>
<dbReference type="InterPro" id="IPR029043">
    <property type="entry name" value="GcvT/YgfZ_C"/>
</dbReference>
<dbReference type="InterPro" id="IPR013977">
    <property type="entry name" value="GcvT_C"/>
</dbReference>
<evidence type="ECO:0000256" key="11">
    <source>
        <dbReference type="RuleBase" id="RU003981"/>
    </source>
</evidence>
<dbReference type="Pfam" id="PF01571">
    <property type="entry name" value="GCV_T"/>
    <property type="match status" value="1"/>
</dbReference>
<dbReference type="PANTHER" id="PTHR43757">
    <property type="entry name" value="AMINOMETHYLTRANSFERASE"/>
    <property type="match status" value="1"/>
</dbReference>
<dbReference type="PIRSF" id="PIRSF006487">
    <property type="entry name" value="GcvT"/>
    <property type="match status" value="1"/>
</dbReference>
<evidence type="ECO:0000256" key="1">
    <source>
        <dbReference type="ARBA" id="ARBA00003631"/>
    </source>
</evidence>
<reference evidence="15" key="1">
    <citation type="submission" date="2022-11" db="UniProtKB">
        <authorList>
            <consortium name="WormBaseParasite"/>
        </authorList>
    </citation>
    <scope>IDENTIFICATION</scope>
</reference>
<protein>
    <recommendedName>
        <fullName evidence="11">Aminomethyltransferase</fullName>
        <ecNumber evidence="11">2.1.2.10</ecNumber>
    </recommendedName>
    <alternativeName>
        <fullName evidence="11">Glycine cleavage system T protein</fullName>
    </alternativeName>
</protein>
<keyword evidence="7 11" id="KW-0809">Transit peptide</keyword>
<evidence type="ECO:0000313" key="14">
    <source>
        <dbReference type="Proteomes" id="UP000887577"/>
    </source>
</evidence>
<evidence type="ECO:0000256" key="6">
    <source>
        <dbReference type="ARBA" id="ARBA00022679"/>
    </source>
</evidence>
<dbReference type="InterPro" id="IPR006222">
    <property type="entry name" value="GCVT_N"/>
</dbReference>
<evidence type="ECO:0000256" key="2">
    <source>
        <dbReference type="ARBA" id="ARBA00004173"/>
    </source>
</evidence>
<comment type="function">
    <text evidence="1 11">The glycine cleavage system catalyzes the degradation of glycine.</text>
</comment>
<dbReference type="Gene3D" id="3.30.70.1400">
    <property type="entry name" value="Aminomethyltransferase beta-barrel domains"/>
    <property type="match status" value="1"/>
</dbReference>
<dbReference type="GO" id="GO:0005960">
    <property type="term" value="C:glycine cleavage complex"/>
    <property type="evidence" value="ECO:0007669"/>
    <property type="project" value="InterPro"/>
</dbReference>
<evidence type="ECO:0000256" key="8">
    <source>
        <dbReference type="ARBA" id="ARBA00023128"/>
    </source>
</evidence>
<evidence type="ECO:0000256" key="5">
    <source>
        <dbReference type="ARBA" id="ARBA00022576"/>
    </source>
</evidence>
<evidence type="ECO:0000256" key="9">
    <source>
        <dbReference type="ARBA" id="ARBA00047665"/>
    </source>
</evidence>
<evidence type="ECO:0000256" key="7">
    <source>
        <dbReference type="ARBA" id="ARBA00022946"/>
    </source>
</evidence>
<dbReference type="InterPro" id="IPR027266">
    <property type="entry name" value="TrmE/GcvT-like"/>
</dbReference>
<evidence type="ECO:0000256" key="3">
    <source>
        <dbReference type="ARBA" id="ARBA00008609"/>
    </source>
</evidence>
<dbReference type="InterPro" id="IPR006223">
    <property type="entry name" value="GcvT"/>
</dbReference>
<dbReference type="GO" id="GO:0004047">
    <property type="term" value="F:aminomethyltransferase activity"/>
    <property type="evidence" value="ECO:0007669"/>
    <property type="project" value="UniProtKB-EC"/>
</dbReference>
<name>A0A914XTE1_9BILA</name>
<dbReference type="AlphaFoldDB" id="A0A914XTE1"/>
<evidence type="ECO:0000259" key="12">
    <source>
        <dbReference type="Pfam" id="PF01571"/>
    </source>
</evidence>
<comment type="subcellular location">
    <subcellularLocation>
        <location evidence="2 11">Mitochondrion</location>
    </subcellularLocation>
</comment>
<comment type="subunit">
    <text evidence="4 11">The glycine cleavage system is composed of four proteins: P, T, L and H.</text>
</comment>
<dbReference type="GO" id="GO:0006546">
    <property type="term" value="P:glycine catabolic process"/>
    <property type="evidence" value="ECO:0007669"/>
    <property type="project" value="InterPro"/>
</dbReference>
<dbReference type="InterPro" id="IPR028896">
    <property type="entry name" value="GcvT/YgfZ/DmdA"/>
</dbReference>
<dbReference type="Gene3D" id="3.30.1360.120">
    <property type="entry name" value="Probable tRNA modification gtpase trme, domain 1"/>
    <property type="match status" value="1"/>
</dbReference>
<keyword evidence="6 11" id="KW-0808">Transferase</keyword>
<dbReference type="Proteomes" id="UP000887577">
    <property type="component" value="Unplaced"/>
</dbReference>
<dbReference type="SUPFAM" id="SSF101790">
    <property type="entry name" value="Aminomethyltransferase beta-barrel domain"/>
    <property type="match status" value="1"/>
</dbReference>
<proteinExistence type="inferred from homology"/>
<evidence type="ECO:0000256" key="10">
    <source>
        <dbReference type="PIRSR" id="PIRSR006487-1"/>
    </source>
</evidence>
<keyword evidence="8 11" id="KW-0496">Mitochondrion</keyword>
<dbReference type="NCBIfam" id="TIGR00528">
    <property type="entry name" value="gcvT"/>
    <property type="match status" value="1"/>
</dbReference>
<accession>A0A914XTE1</accession>
<dbReference type="Pfam" id="PF08669">
    <property type="entry name" value="GCV_T_C"/>
    <property type="match status" value="1"/>
</dbReference>
<keyword evidence="5 11" id="KW-0032">Aminotransferase</keyword>
<dbReference type="GO" id="GO:0008483">
    <property type="term" value="F:transaminase activity"/>
    <property type="evidence" value="ECO:0007669"/>
    <property type="project" value="UniProtKB-KW"/>
</dbReference>
<dbReference type="SUPFAM" id="SSF103025">
    <property type="entry name" value="Folate-binding domain"/>
    <property type="match status" value="1"/>
</dbReference>
<feature type="domain" description="Aminomethyltransferase C-terminal" evidence="13">
    <location>
        <begin position="275"/>
        <end position="354"/>
    </location>
</feature>
<evidence type="ECO:0000313" key="15">
    <source>
        <dbReference type="WBParaSite" id="PSU_v2.g11226.t1"/>
    </source>
</evidence>
<dbReference type="WBParaSite" id="PSU_v2.g11226.t1">
    <property type="protein sequence ID" value="PSU_v2.g11226.t1"/>
    <property type="gene ID" value="PSU_v2.g11226"/>
</dbReference>
<comment type="catalytic activity">
    <reaction evidence="9 11">
        <text>N(6)-[(R)-S(8)-aminomethyldihydrolipoyl]-L-lysyl-[protein] + (6S)-5,6,7,8-tetrahydrofolate = N(6)-[(R)-dihydrolipoyl]-L-lysyl-[protein] + (6R)-5,10-methylene-5,6,7,8-tetrahydrofolate + NH4(+)</text>
        <dbReference type="Rhea" id="RHEA:16945"/>
        <dbReference type="Rhea" id="RHEA-COMP:10475"/>
        <dbReference type="Rhea" id="RHEA-COMP:10492"/>
        <dbReference type="ChEBI" id="CHEBI:15636"/>
        <dbReference type="ChEBI" id="CHEBI:28938"/>
        <dbReference type="ChEBI" id="CHEBI:57453"/>
        <dbReference type="ChEBI" id="CHEBI:83100"/>
        <dbReference type="ChEBI" id="CHEBI:83143"/>
        <dbReference type="EC" id="2.1.2.10"/>
    </reaction>
</comment>
<evidence type="ECO:0000259" key="13">
    <source>
        <dbReference type="Pfam" id="PF08669"/>
    </source>
</evidence>
<keyword evidence="14" id="KW-1185">Reference proteome</keyword>
<comment type="similarity">
    <text evidence="3 11">Belongs to the GcvT family.</text>
</comment>